<evidence type="ECO:0008006" key="11">
    <source>
        <dbReference type="Google" id="ProtNLM"/>
    </source>
</evidence>
<keyword evidence="5 7" id="KW-0408">Iron</keyword>
<keyword evidence="4 8" id="KW-0560">Oxidoreductase</keyword>
<dbReference type="InterPro" id="IPR052306">
    <property type="entry name" value="CYP450_71D"/>
</dbReference>
<evidence type="ECO:0000256" key="7">
    <source>
        <dbReference type="PIRSR" id="PIRSR602401-1"/>
    </source>
</evidence>
<evidence type="ECO:0000256" key="5">
    <source>
        <dbReference type="ARBA" id="ARBA00023004"/>
    </source>
</evidence>
<dbReference type="PANTHER" id="PTHR47953:SF1">
    <property type="entry name" value="CYTOCHROME P450 71A9"/>
    <property type="match status" value="1"/>
</dbReference>
<evidence type="ECO:0000256" key="4">
    <source>
        <dbReference type="ARBA" id="ARBA00023002"/>
    </source>
</evidence>
<dbReference type="Pfam" id="PF00067">
    <property type="entry name" value="p450"/>
    <property type="match status" value="2"/>
</dbReference>
<accession>A0A6A6KUV8</accession>
<keyword evidence="3 7" id="KW-0479">Metal-binding</keyword>
<organism evidence="9 10">
    <name type="scientific">Hevea brasiliensis</name>
    <name type="common">Para rubber tree</name>
    <name type="synonym">Siphonia brasiliensis</name>
    <dbReference type="NCBI Taxonomy" id="3981"/>
    <lineage>
        <taxon>Eukaryota</taxon>
        <taxon>Viridiplantae</taxon>
        <taxon>Streptophyta</taxon>
        <taxon>Embryophyta</taxon>
        <taxon>Tracheophyta</taxon>
        <taxon>Spermatophyta</taxon>
        <taxon>Magnoliopsida</taxon>
        <taxon>eudicotyledons</taxon>
        <taxon>Gunneridae</taxon>
        <taxon>Pentapetalae</taxon>
        <taxon>rosids</taxon>
        <taxon>fabids</taxon>
        <taxon>Malpighiales</taxon>
        <taxon>Euphorbiaceae</taxon>
        <taxon>Crotonoideae</taxon>
        <taxon>Micrandreae</taxon>
        <taxon>Hevea</taxon>
    </lineage>
</organism>
<evidence type="ECO:0000256" key="8">
    <source>
        <dbReference type="RuleBase" id="RU000461"/>
    </source>
</evidence>
<evidence type="ECO:0000256" key="1">
    <source>
        <dbReference type="ARBA" id="ARBA00010617"/>
    </source>
</evidence>
<comment type="caution">
    <text evidence="9">The sequence shown here is derived from an EMBL/GenBank/DDBJ whole genome shotgun (WGS) entry which is preliminary data.</text>
</comment>
<evidence type="ECO:0000256" key="6">
    <source>
        <dbReference type="ARBA" id="ARBA00023033"/>
    </source>
</evidence>
<dbReference type="GO" id="GO:0016705">
    <property type="term" value="F:oxidoreductase activity, acting on paired donors, with incorporation or reduction of molecular oxygen"/>
    <property type="evidence" value="ECO:0007669"/>
    <property type="project" value="InterPro"/>
</dbReference>
<keyword evidence="6 8" id="KW-0503">Monooxygenase</keyword>
<comment type="similarity">
    <text evidence="1 8">Belongs to the cytochrome P450 family.</text>
</comment>
<dbReference type="Proteomes" id="UP000467840">
    <property type="component" value="Chromosome 13"/>
</dbReference>
<dbReference type="InterPro" id="IPR017972">
    <property type="entry name" value="Cyt_P450_CS"/>
</dbReference>
<dbReference type="GO" id="GO:0004497">
    <property type="term" value="F:monooxygenase activity"/>
    <property type="evidence" value="ECO:0007669"/>
    <property type="project" value="UniProtKB-KW"/>
</dbReference>
<dbReference type="EMBL" id="JAAGAX010000014">
    <property type="protein sequence ID" value="KAF2292792.1"/>
    <property type="molecule type" value="Genomic_DNA"/>
</dbReference>
<dbReference type="PANTHER" id="PTHR47953">
    <property type="entry name" value="OS08G0105600 PROTEIN"/>
    <property type="match status" value="1"/>
</dbReference>
<dbReference type="SUPFAM" id="SSF48264">
    <property type="entry name" value="Cytochrome P450"/>
    <property type="match status" value="1"/>
</dbReference>
<dbReference type="GO" id="GO:0020037">
    <property type="term" value="F:heme binding"/>
    <property type="evidence" value="ECO:0007669"/>
    <property type="project" value="InterPro"/>
</dbReference>
<evidence type="ECO:0000256" key="2">
    <source>
        <dbReference type="ARBA" id="ARBA00022617"/>
    </source>
</evidence>
<evidence type="ECO:0000313" key="10">
    <source>
        <dbReference type="Proteomes" id="UP000467840"/>
    </source>
</evidence>
<dbReference type="Gene3D" id="1.10.630.10">
    <property type="entry name" value="Cytochrome P450"/>
    <property type="match status" value="2"/>
</dbReference>
<dbReference type="InterPro" id="IPR001128">
    <property type="entry name" value="Cyt_P450"/>
</dbReference>
<proteinExistence type="inferred from homology"/>
<comment type="cofactor">
    <cofactor evidence="7">
        <name>heme</name>
        <dbReference type="ChEBI" id="CHEBI:30413"/>
    </cofactor>
</comment>
<gene>
    <name evidence="9" type="ORF">GH714_028984</name>
</gene>
<dbReference type="PRINTS" id="PR00463">
    <property type="entry name" value="EP450I"/>
</dbReference>
<evidence type="ECO:0000256" key="3">
    <source>
        <dbReference type="ARBA" id="ARBA00022723"/>
    </source>
</evidence>
<reference evidence="9 10" key="1">
    <citation type="journal article" date="2020" name="Mol. Plant">
        <title>The Chromosome-Based Rubber Tree Genome Provides New Insights into Spurge Genome Evolution and Rubber Biosynthesis.</title>
        <authorList>
            <person name="Liu J."/>
            <person name="Shi C."/>
            <person name="Shi C.C."/>
            <person name="Li W."/>
            <person name="Zhang Q.J."/>
            <person name="Zhang Y."/>
            <person name="Li K."/>
            <person name="Lu H.F."/>
            <person name="Shi C."/>
            <person name="Zhu S.T."/>
            <person name="Xiao Z.Y."/>
            <person name="Nan H."/>
            <person name="Yue Y."/>
            <person name="Zhu X.G."/>
            <person name="Wu Y."/>
            <person name="Hong X.N."/>
            <person name="Fan G.Y."/>
            <person name="Tong Y."/>
            <person name="Zhang D."/>
            <person name="Mao C.L."/>
            <person name="Liu Y.L."/>
            <person name="Hao S.J."/>
            <person name="Liu W.Q."/>
            <person name="Lv M.Q."/>
            <person name="Zhang H.B."/>
            <person name="Liu Y."/>
            <person name="Hu-Tang G.R."/>
            <person name="Wang J.P."/>
            <person name="Wang J.H."/>
            <person name="Sun Y.H."/>
            <person name="Ni S.B."/>
            <person name="Chen W.B."/>
            <person name="Zhang X.C."/>
            <person name="Jiao Y.N."/>
            <person name="Eichler E.E."/>
            <person name="Li G.H."/>
            <person name="Liu X."/>
            <person name="Gao L.Z."/>
        </authorList>
    </citation>
    <scope>NUCLEOTIDE SEQUENCE [LARGE SCALE GENOMIC DNA]</scope>
    <source>
        <strain evidence="10">cv. GT1</strain>
        <tissue evidence="9">Leaf</tissue>
    </source>
</reference>
<keyword evidence="10" id="KW-1185">Reference proteome</keyword>
<sequence length="115" mass="13096">MLLYQNVFLDGIDTAATTVVRAMAELARNTRIMKKAQDEVRNSVEKKGKVTEDDIDQLQYLKLDPEEFFPERFVNNSIDFKGQNFEYLSFGSGRRSCPGTHMGMIMVELALANLL</sequence>
<dbReference type="AlphaFoldDB" id="A0A6A6KUV8"/>
<dbReference type="InterPro" id="IPR002401">
    <property type="entry name" value="Cyt_P450_E_grp-I"/>
</dbReference>
<protein>
    <recommendedName>
        <fullName evidence="11">Cytochrome P450</fullName>
    </recommendedName>
</protein>
<name>A0A6A6KUV8_HEVBR</name>
<dbReference type="GO" id="GO:0005506">
    <property type="term" value="F:iron ion binding"/>
    <property type="evidence" value="ECO:0007669"/>
    <property type="project" value="InterPro"/>
</dbReference>
<feature type="binding site" description="axial binding residue" evidence="7">
    <location>
        <position position="97"/>
    </location>
    <ligand>
        <name>heme</name>
        <dbReference type="ChEBI" id="CHEBI:30413"/>
    </ligand>
    <ligandPart>
        <name>Fe</name>
        <dbReference type="ChEBI" id="CHEBI:18248"/>
    </ligandPart>
</feature>
<dbReference type="InterPro" id="IPR036396">
    <property type="entry name" value="Cyt_P450_sf"/>
</dbReference>
<keyword evidence="2 7" id="KW-0349">Heme</keyword>
<dbReference type="PROSITE" id="PS00086">
    <property type="entry name" value="CYTOCHROME_P450"/>
    <property type="match status" value="1"/>
</dbReference>
<evidence type="ECO:0000313" key="9">
    <source>
        <dbReference type="EMBL" id="KAF2292792.1"/>
    </source>
</evidence>